<gene>
    <name evidence="1" type="ORF">RHMOL_Rhmol05G0142100</name>
</gene>
<comment type="caution">
    <text evidence="1">The sequence shown here is derived from an EMBL/GenBank/DDBJ whole genome shotgun (WGS) entry which is preliminary data.</text>
</comment>
<keyword evidence="2" id="KW-1185">Reference proteome</keyword>
<evidence type="ECO:0000313" key="2">
    <source>
        <dbReference type="Proteomes" id="UP001062846"/>
    </source>
</evidence>
<dbReference type="EMBL" id="CM046392">
    <property type="protein sequence ID" value="KAI8555025.1"/>
    <property type="molecule type" value="Genomic_DNA"/>
</dbReference>
<name>A0ACC0NP88_RHOML</name>
<proteinExistence type="predicted"/>
<organism evidence="1 2">
    <name type="scientific">Rhododendron molle</name>
    <name type="common">Chinese azalea</name>
    <name type="synonym">Azalea mollis</name>
    <dbReference type="NCBI Taxonomy" id="49168"/>
    <lineage>
        <taxon>Eukaryota</taxon>
        <taxon>Viridiplantae</taxon>
        <taxon>Streptophyta</taxon>
        <taxon>Embryophyta</taxon>
        <taxon>Tracheophyta</taxon>
        <taxon>Spermatophyta</taxon>
        <taxon>Magnoliopsida</taxon>
        <taxon>eudicotyledons</taxon>
        <taxon>Gunneridae</taxon>
        <taxon>Pentapetalae</taxon>
        <taxon>asterids</taxon>
        <taxon>Ericales</taxon>
        <taxon>Ericaceae</taxon>
        <taxon>Ericoideae</taxon>
        <taxon>Rhodoreae</taxon>
        <taxon>Rhododendron</taxon>
    </lineage>
</organism>
<sequence>MSSLPAASGKLIAEATDLPGYKCTHFSTMRNNPSKQPLNYGDSVDLPSPYLPSLGSQTSKTKLYVGSNSAVPAQRVNDNQPTARNDTHTPVSSNKSTPGNPQDKSNSAMFRVRKMIIHRSLTTSADTDDHSFRKPTVLGHFGYLLTITKFHFT</sequence>
<accession>A0ACC0NP88</accession>
<evidence type="ECO:0000313" key="1">
    <source>
        <dbReference type="EMBL" id="KAI8555025.1"/>
    </source>
</evidence>
<reference evidence="1" key="1">
    <citation type="submission" date="2022-02" db="EMBL/GenBank/DDBJ databases">
        <title>Plant Genome Project.</title>
        <authorList>
            <person name="Zhang R.-G."/>
        </authorList>
    </citation>
    <scope>NUCLEOTIDE SEQUENCE</scope>
    <source>
        <strain evidence="1">AT1</strain>
    </source>
</reference>
<protein>
    <submittedName>
        <fullName evidence="1">Uncharacterized protein</fullName>
    </submittedName>
</protein>
<dbReference type="Proteomes" id="UP001062846">
    <property type="component" value="Chromosome 5"/>
</dbReference>